<evidence type="ECO:0000313" key="2">
    <source>
        <dbReference type="Proteomes" id="UP000177506"/>
    </source>
</evidence>
<dbReference type="Proteomes" id="UP000177506">
    <property type="component" value="Unassembled WGS sequence"/>
</dbReference>
<protein>
    <recommendedName>
        <fullName evidence="3">Transposase InsH N-terminal domain-containing protein</fullName>
    </recommendedName>
</protein>
<name>A0A1G1SU68_9BACT</name>
<evidence type="ECO:0008006" key="3">
    <source>
        <dbReference type="Google" id="ProtNLM"/>
    </source>
</evidence>
<dbReference type="EMBL" id="MDZA01000436">
    <property type="protein sequence ID" value="OGX82151.1"/>
    <property type="molecule type" value="Genomic_DNA"/>
</dbReference>
<gene>
    <name evidence="1" type="ORF">BEN49_14390</name>
</gene>
<accession>A0A1G1SU68</accession>
<dbReference type="AlphaFoldDB" id="A0A1G1SU68"/>
<sequence>MVRDRRCIEHGGLRLDTRYFLGHEVDEDLPGHSTSSSRARPLFPVVAFEHLFDHVFAPCVAAGLVAGNIQAVDTAPVKANASRELA</sequence>
<organism evidence="1 2">
    <name type="scientific">Hymenobacter coccineus</name>
    <dbReference type="NCBI Taxonomy" id="1908235"/>
    <lineage>
        <taxon>Bacteria</taxon>
        <taxon>Pseudomonadati</taxon>
        <taxon>Bacteroidota</taxon>
        <taxon>Cytophagia</taxon>
        <taxon>Cytophagales</taxon>
        <taxon>Hymenobacteraceae</taxon>
        <taxon>Hymenobacter</taxon>
    </lineage>
</organism>
<reference evidence="1 2" key="1">
    <citation type="submission" date="2016-08" db="EMBL/GenBank/DDBJ databases">
        <title>Hymenobacter coccineus sp. nov., Hymenobacter lapidarius sp. nov. and Hymenobacter glacialis sp. nov., isolated from Antarctic soil.</title>
        <authorList>
            <person name="Sedlacek I."/>
            <person name="Kralova S."/>
            <person name="Kyrova K."/>
            <person name="Maslanova I."/>
            <person name="Stankova E."/>
            <person name="Vrbovska V."/>
            <person name="Nemec M."/>
            <person name="Bartak M."/>
            <person name="Svec P."/>
            <person name="Busse H.-J."/>
            <person name="Pantucek R."/>
        </authorList>
    </citation>
    <scope>NUCLEOTIDE SEQUENCE [LARGE SCALE GENOMIC DNA]</scope>
    <source>
        <strain evidence="1 2">CCM 8649</strain>
    </source>
</reference>
<comment type="caution">
    <text evidence="1">The sequence shown here is derived from an EMBL/GenBank/DDBJ whole genome shotgun (WGS) entry which is preliminary data.</text>
</comment>
<evidence type="ECO:0000313" key="1">
    <source>
        <dbReference type="EMBL" id="OGX82151.1"/>
    </source>
</evidence>
<keyword evidence="2" id="KW-1185">Reference proteome</keyword>
<proteinExistence type="predicted"/>